<evidence type="ECO:0000259" key="2">
    <source>
        <dbReference type="Pfam" id="PF13193"/>
    </source>
</evidence>
<dbReference type="InterPro" id="IPR045851">
    <property type="entry name" value="AMP-bd_C_sf"/>
</dbReference>
<gene>
    <name evidence="3" type="ORF">L1F31_06660</name>
</gene>
<dbReference type="SUPFAM" id="SSF56801">
    <property type="entry name" value="Acetyl-CoA synthetase-like"/>
    <property type="match status" value="1"/>
</dbReference>
<evidence type="ECO:0000259" key="1">
    <source>
        <dbReference type="Pfam" id="PF00501"/>
    </source>
</evidence>
<dbReference type="PANTHER" id="PTHR43767:SF1">
    <property type="entry name" value="NONRIBOSOMAL PEPTIDE SYNTHASE PES1 (EUROFUNG)-RELATED"/>
    <property type="match status" value="1"/>
</dbReference>
<dbReference type="Pfam" id="PF00501">
    <property type="entry name" value="AMP-binding"/>
    <property type="match status" value="1"/>
</dbReference>
<keyword evidence="4" id="KW-1185">Reference proteome</keyword>
<evidence type="ECO:0000313" key="4">
    <source>
        <dbReference type="Proteomes" id="UP001064879"/>
    </source>
</evidence>
<reference evidence="3" key="1">
    <citation type="submission" date="2022-03" db="EMBL/GenBank/DDBJ databases">
        <title>Brevibacterium spongiae sp. nov., isolated from marine sponge.</title>
        <authorList>
            <person name="Li Z."/>
            <person name="Zhang M."/>
        </authorList>
    </citation>
    <scope>NUCLEOTIDE SEQUENCE</scope>
    <source>
        <strain evidence="3">WHS-Z9</strain>
    </source>
</reference>
<name>A0ABY5SRZ7_9MICO</name>
<dbReference type="InterPro" id="IPR050237">
    <property type="entry name" value="ATP-dep_AMP-bd_enzyme"/>
</dbReference>
<dbReference type="InterPro" id="IPR042099">
    <property type="entry name" value="ANL_N_sf"/>
</dbReference>
<sequence length="572" mass="61540">MTNSWFDSRPWLTTLGDVVQEPLVLPDSTPLADLAATVAAHGDAEGITYYGFSLTWAEFDRWSTAFAAFLTPQGIQRGDRIGIYDQNTPAFVIATYGIWKAGGTVVPLNPMYRGELEHIFADSAVKGLVVSQAAYLDRVKDFTAGIPLVVLNDDRNFQTEGPDAIFAMFDTMPRFDELPAVEGRFEFAAAVADNLDTDFTPHSPEPSDLGLIAYTSGTSGRSKGAAATQANISSNSRYCLRNADFVPGDGFVSLAPLFHITGFICQFLAGVAGGARLILNYRFDPGSLIELCDQEKPTYMAGPATIYTAMLAHPNFSAEKFASFKSLMSGGAPLPEGLVNKFEDRANIYVGQGYGLSETCAQVATVPRGFKAPVDPDSGNLACGLPQADVMIRILDDDGQPVGPGEVGEVAISGPQVVSSYLNNPQATAEQIPNGELHTGDVGFMREDGWLFIVDRKKDMINASGFKVWPREVEDVLYTHPAVQEAAVVGIPDDYRGEDVAAFVTLQPGAEATAQEIMTFCREKLASYKAPHQVTFIDQLPKTSSGKILRRTIRADAVEAAQAARAAATATE</sequence>
<dbReference type="PROSITE" id="PS00455">
    <property type="entry name" value="AMP_BINDING"/>
    <property type="match status" value="1"/>
</dbReference>
<dbReference type="PANTHER" id="PTHR43767">
    <property type="entry name" value="LONG-CHAIN-FATTY-ACID--COA LIGASE"/>
    <property type="match status" value="1"/>
</dbReference>
<dbReference type="RefSeq" id="WP_265419863.1">
    <property type="nucleotide sequence ID" value="NZ_CP093443.1"/>
</dbReference>
<dbReference type="EMBL" id="CP093443">
    <property type="protein sequence ID" value="UVI37322.1"/>
    <property type="molecule type" value="Genomic_DNA"/>
</dbReference>
<dbReference type="InterPro" id="IPR025110">
    <property type="entry name" value="AMP-bd_C"/>
</dbReference>
<accession>A0ABY5SRZ7</accession>
<dbReference type="Proteomes" id="UP001064879">
    <property type="component" value="Chromosome"/>
</dbReference>
<feature type="domain" description="AMP-dependent synthetase/ligase" evidence="1">
    <location>
        <begin position="36"/>
        <end position="422"/>
    </location>
</feature>
<proteinExistence type="predicted"/>
<dbReference type="InterPro" id="IPR020845">
    <property type="entry name" value="AMP-binding_CS"/>
</dbReference>
<dbReference type="Gene3D" id="3.30.300.30">
    <property type="match status" value="1"/>
</dbReference>
<dbReference type="InterPro" id="IPR000873">
    <property type="entry name" value="AMP-dep_synth/lig_dom"/>
</dbReference>
<dbReference type="Pfam" id="PF13193">
    <property type="entry name" value="AMP-binding_C"/>
    <property type="match status" value="1"/>
</dbReference>
<protein>
    <submittedName>
        <fullName evidence="3">AMP-binding protein</fullName>
    </submittedName>
</protein>
<feature type="domain" description="AMP-binding enzyme C-terminal" evidence="2">
    <location>
        <begin position="472"/>
        <end position="547"/>
    </location>
</feature>
<evidence type="ECO:0000313" key="3">
    <source>
        <dbReference type="EMBL" id="UVI37322.1"/>
    </source>
</evidence>
<dbReference type="Gene3D" id="3.40.50.12780">
    <property type="entry name" value="N-terminal domain of ligase-like"/>
    <property type="match status" value="1"/>
</dbReference>
<organism evidence="3 4">
    <name type="scientific">Brevibacterium spongiae</name>
    <dbReference type="NCBI Taxonomy" id="2909672"/>
    <lineage>
        <taxon>Bacteria</taxon>
        <taxon>Bacillati</taxon>
        <taxon>Actinomycetota</taxon>
        <taxon>Actinomycetes</taxon>
        <taxon>Micrococcales</taxon>
        <taxon>Brevibacteriaceae</taxon>
        <taxon>Brevibacterium</taxon>
    </lineage>
</organism>